<accession>A0A835KBL9</accession>
<dbReference type="EMBL" id="JADGMS010000004">
    <property type="protein sequence ID" value="KAF9684565.1"/>
    <property type="molecule type" value="Genomic_DNA"/>
</dbReference>
<dbReference type="OrthoDB" id="1726699at2759"/>
<organism evidence="1 2">
    <name type="scientific">Salix dunnii</name>
    <dbReference type="NCBI Taxonomy" id="1413687"/>
    <lineage>
        <taxon>Eukaryota</taxon>
        <taxon>Viridiplantae</taxon>
        <taxon>Streptophyta</taxon>
        <taxon>Embryophyta</taxon>
        <taxon>Tracheophyta</taxon>
        <taxon>Spermatophyta</taxon>
        <taxon>Magnoliopsida</taxon>
        <taxon>eudicotyledons</taxon>
        <taxon>Gunneridae</taxon>
        <taxon>Pentapetalae</taxon>
        <taxon>rosids</taxon>
        <taxon>fabids</taxon>
        <taxon>Malpighiales</taxon>
        <taxon>Salicaceae</taxon>
        <taxon>Saliceae</taxon>
        <taxon>Salix</taxon>
    </lineage>
</organism>
<comment type="caution">
    <text evidence="1">The sequence shown here is derived from an EMBL/GenBank/DDBJ whole genome shotgun (WGS) entry which is preliminary data.</text>
</comment>
<proteinExistence type="predicted"/>
<dbReference type="AlphaFoldDB" id="A0A835KBL9"/>
<dbReference type="Proteomes" id="UP000657918">
    <property type="component" value="Chromosome 4"/>
</dbReference>
<evidence type="ECO:0000313" key="2">
    <source>
        <dbReference type="Proteomes" id="UP000657918"/>
    </source>
</evidence>
<reference evidence="1 2" key="1">
    <citation type="submission" date="2020-10" db="EMBL/GenBank/DDBJ databases">
        <title>Plant Genome Project.</title>
        <authorList>
            <person name="Zhang R.-G."/>
        </authorList>
    </citation>
    <scope>NUCLEOTIDE SEQUENCE [LARGE SCALE GENOMIC DNA]</scope>
    <source>
        <strain evidence="1">FAFU-HL-1</strain>
        <tissue evidence="1">Leaf</tissue>
    </source>
</reference>
<name>A0A835KBL9_9ROSI</name>
<gene>
    <name evidence="1" type="ORF">SADUNF_Sadunf04G0131200</name>
</gene>
<evidence type="ECO:0000313" key="1">
    <source>
        <dbReference type="EMBL" id="KAF9684565.1"/>
    </source>
</evidence>
<protein>
    <submittedName>
        <fullName evidence="1">Uncharacterized protein</fullName>
    </submittedName>
</protein>
<sequence>MKPVFNMGQILDRAYYVTFLSAYVKRGMRRRRDCMIPPKRHYCLWKFKTKRRGEEVLLQLVEAVKSTKETMSRSELETLQLKLKHVKAFAKRFGKAIVCSDAARYGFTAVDRPEGFLALAVASLDDQTSIRFLVEVKYEEKGVEMDTAEP</sequence>
<keyword evidence="2" id="KW-1185">Reference proteome</keyword>